<evidence type="ECO:0000313" key="8">
    <source>
        <dbReference type="Proteomes" id="UP000321638"/>
    </source>
</evidence>
<dbReference type="EMBL" id="VDUZ01000006">
    <property type="protein sequence ID" value="TXL78704.1"/>
    <property type="molecule type" value="Genomic_DNA"/>
</dbReference>
<keyword evidence="8" id="KW-1185">Reference proteome</keyword>
<dbReference type="SUPFAM" id="SSF55781">
    <property type="entry name" value="GAF domain-like"/>
    <property type="match status" value="1"/>
</dbReference>
<dbReference type="PROSITE" id="PS51077">
    <property type="entry name" value="HTH_ICLR"/>
    <property type="match status" value="1"/>
</dbReference>
<evidence type="ECO:0000256" key="1">
    <source>
        <dbReference type="ARBA" id="ARBA00023015"/>
    </source>
</evidence>
<dbReference type="Gene3D" id="1.10.10.10">
    <property type="entry name" value="Winged helix-like DNA-binding domain superfamily/Winged helix DNA-binding domain"/>
    <property type="match status" value="1"/>
</dbReference>
<feature type="compositionally biased region" description="Polar residues" evidence="4">
    <location>
        <begin position="1"/>
        <end position="12"/>
    </location>
</feature>
<evidence type="ECO:0000256" key="4">
    <source>
        <dbReference type="SAM" id="MobiDB-lite"/>
    </source>
</evidence>
<dbReference type="InterPro" id="IPR050707">
    <property type="entry name" value="HTH_MetabolicPath_Reg"/>
</dbReference>
<evidence type="ECO:0000256" key="3">
    <source>
        <dbReference type="ARBA" id="ARBA00023163"/>
    </source>
</evidence>
<dbReference type="InterPro" id="IPR036388">
    <property type="entry name" value="WH-like_DNA-bd_sf"/>
</dbReference>
<keyword evidence="1" id="KW-0805">Transcription regulation</keyword>
<reference evidence="7 8" key="1">
    <citation type="submission" date="2019-06" db="EMBL/GenBank/DDBJ databases">
        <title>New taxonomy in bacterial strain CC-CFT640, isolated from vineyard.</title>
        <authorList>
            <person name="Lin S.-Y."/>
            <person name="Tsai C.-F."/>
            <person name="Young C.-C."/>
        </authorList>
    </citation>
    <scope>NUCLEOTIDE SEQUENCE [LARGE SCALE GENOMIC DNA]</scope>
    <source>
        <strain evidence="7 8">CC-CFT640</strain>
    </source>
</reference>
<dbReference type="InterPro" id="IPR029016">
    <property type="entry name" value="GAF-like_dom_sf"/>
</dbReference>
<proteinExistence type="predicted"/>
<dbReference type="PANTHER" id="PTHR30136:SF24">
    <property type="entry name" value="HTH-TYPE TRANSCRIPTIONAL REPRESSOR ALLR"/>
    <property type="match status" value="1"/>
</dbReference>
<dbReference type="AlphaFoldDB" id="A0A5C8PRB0"/>
<dbReference type="OrthoDB" id="6811967at2"/>
<accession>A0A5C8PRB0</accession>
<dbReference type="Gene3D" id="3.30.450.40">
    <property type="match status" value="1"/>
</dbReference>
<dbReference type="GO" id="GO:0003677">
    <property type="term" value="F:DNA binding"/>
    <property type="evidence" value="ECO:0007669"/>
    <property type="project" value="UniProtKB-KW"/>
</dbReference>
<dbReference type="InterPro" id="IPR005471">
    <property type="entry name" value="Tscrpt_reg_IclR_N"/>
</dbReference>
<dbReference type="InterPro" id="IPR014757">
    <property type="entry name" value="Tscrpt_reg_IclR_C"/>
</dbReference>
<dbReference type="InterPro" id="IPR036390">
    <property type="entry name" value="WH_DNA-bd_sf"/>
</dbReference>
<dbReference type="GO" id="GO:0003700">
    <property type="term" value="F:DNA-binding transcription factor activity"/>
    <property type="evidence" value="ECO:0007669"/>
    <property type="project" value="TreeGrafter"/>
</dbReference>
<feature type="region of interest" description="Disordered" evidence="4">
    <location>
        <begin position="1"/>
        <end position="21"/>
    </location>
</feature>
<dbReference type="PANTHER" id="PTHR30136">
    <property type="entry name" value="HELIX-TURN-HELIX TRANSCRIPTIONAL REGULATOR, ICLR FAMILY"/>
    <property type="match status" value="1"/>
</dbReference>
<keyword evidence="3" id="KW-0804">Transcription</keyword>
<dbReference type="SMART" id="SM00346">
    <property type="entry name" value="HTH_ICLR"/>
    <property type="match status" value="1"/>
</dbReference>
<feature type="domain" description="HTH iclR-type" evidence="5">
    <location>
        <begin position="19"/>
        <end position="79"/>
    </location>
</feature>
<evidence type="ECO:0000313" key="7">
    <source>
        <dbReference type="EMBL" id="TXL78704.1"/>
    </source>
</evidence>
<organism evidence="7 8">
    <name type="scientific">Vineibacter terrae</name>
    <dbReference type="NCBI Taxonomy" id="2586908"/>
    <lineage>
        <taxon>Bacteria</taxon>
        <taxon>Pseudomonadati</taxon>
        <taxon>Pseudomonadota</taxon>
        <taxon>Alphaproteobacteria</taxon>
        <taxon>Hyphomicrobiales</taxon>
        <taxon>Vineibacter</taxon>
    </lineage>
</organism>
<name>A0A5C8PRB0_9HYPH</name>
<comment type="caution">
    <text evidence="7">The sequence shown here is derived from an EMBL/GenBank/DDBJ whole genome shotgun (WGS) entry which is preliminary data.</text>
</comment>
<keyword evidence="2" id="KW-0238">DNA-binding</keyword>
<dbReference type="SUPFAM" id="SSF46785">
    <property type="entry name" value="Winged helix' DNA-binding domain"/>
    <property type="match status" value="1"/>
</dbReference>
<dbReference type="GO" id="GO:0045892">
    <property type="term" value="P:negative regulation of DNA-templated transcription"/>
    <property type="evidence" value="ECO:0007669"/>
    <property type="project" value="TreeGrafter"/>
</dbReference>
<protein>
    <submittedName>
        <fullName evidence="7">IclR family transcriptional regulator</fullName>
    </submittedName>
</protein>
<dbReference type="Pfam" id="PF09339">
    <property type="entry name" value="HTH_IclR"/>
    <property type="match status" value="1"/>
</dbReference>
<sequence>MSSSATPTSGASRMSGMTPRSPARVMSVIEALARAPDGATLAALSRDLDLPKTSLFSLLRALETDGYVVNGRGVYRLGMATIQLASMISGGTPQFRKISALLPALATRAGETAMVAVPTSDGLEAFYVDIVEGPQAIRYASSTGARRPLYCTAAGRVMLAFRDPTLTQAYFAAVTPMALTKHTTTDKNALRALIEHVRRTGIAESRDQVSIGVWGFGSPVFDANRTLVAAVMIAAPTDRAQRNHAHLVACIRDAGEEMSRMLGLAGDYILAP</sequence>
<gene>
    <name evidence="7" type="ORF">FHP25_06820</name>
</gene>
<dbReference type="Proteomes" id="UP000321638">
    <property type="component" value="Unassembled WGS sequence"/>
</dbReference>
<evidence type="ECO:0000256" key="2">
    <source>
        <dbReference type="ARBA" id="ARBA00023125"/>
    </source>
</evidence>
<evidence type="ECO:0000259" key="5">
    <source>
        <dbReference type="PROSITE" id="PS51077"/>
    </source>
</evidence>
<feature type="domain" description="IclR-ED" evidence="6">
    <location>
        <begin position="80"/>
        <end position="264"/>
    </location>
</feature>
<dbReference type="PROSITE" id="PS51078">
    <property type="entry name" value="ICLR_ED"/>
    <property type="match status" value="1"/>
</dbReference>
<evidence type="ECO:0000259" key="6">
    <source>
        <dbReference type="PROSITE" id="PS51078"/>
    </source>
</evidence>
<dbReference type="Pfam" id="PF01614">
    <property type="entry name" value="IclR_C"/>
    <property type="match status" value="1"/>
</dbReference>